<dbReference type="SUPFAM" id="SSF51445">
    <property type="entry name" value="(Trans)glycosidases"/>
    <property type="match status" value="1"/>
</dbReference>
<reference evidence="5 6" key="1">
    <citation type="submission" date="2019-04" db="EMBL/GenBank/DDBJ databases">
        <authorList>
            <person name="Seth-Smith MB H."/>
            <person name="Seth-Smith H."/>
        </authorList>
    </citation>
    <scope>NUCLEOTIDE SEQUENCE [LARGE SCALE GENOMIC DNA]</scope>
    <source>
        <strain evidence="5">USB-603019</strain>
    </source>
</reference>
<dbReference type="SMART" id="SM00641">
    <property type="entry name" value="Glyco_25"/>
    <property type="match status" value="1"/>
</dbReference>
<feature type="region of interest" description="Disordered" evidence="4">
    <location>
        <begin position="224"/>
        <end position="243"/>
    </location>
</feature>
<dbReference type="InterPro" id="IPR002053">
    <property type="entry name" value="Glyco_hydro_25"/>
</dbReference>
<keyword evidence="3" id="KW-0326">Glycosidase</keyword>
<dbReference type="InterPro" id="IPR017853">
    <property type="entry name" value="GH"/>
</dbReference>
<dbReference type="EMBL" id="LR584267">
    <property type="protein sequence ID" value="VHO01080.1"/>
    <property type="molecule type" value="Genomic_DNA"/>
</dbReference>
<dbReference type="PANTHER" id="PTHR34135">
    <property type="entry name" value="LYSOZYME"/>
    <property type="match status" value="1"/>
</dbReference>
<dbReference type="AlphaFoldDB" id="A0A5E3ZXM8"/>
<dbReference type="Gene3D" id="3.20.20.80">
    <property type="entry name" value="Glycosidases"/>
    <property type="match status" value="1"/>
</dbReference>
<keyword evidence="2" id="KW-0378">Hydrolase</keyword>
<name>A0A5E3ZXM8_9ACTN</name>
<evidence type="ECO:0000256" key="3">
    <source>
        <dbReference type="ARBA" id="ARBA00023295"/>
    </source>
</evidence>
<gene>
    <name evidence="5" type="primary">acm_3</name>
    <name evidence="5" type="ORF">LC603019_01135</name>
</gene>
<evidence type="ECO:0000313" key="6">
    <source>
        <dbReference type="Proteomes" id="UP000324288"/>
    </source>
</evidence>
<protein>
    <submittedName>
        <fullName evidence="5">Lysozyme M1</fullName>
    </submittedName>
</protein>
<dbReference type="PROSITE" id="PS51904">
    <property type="entry name" value="GLYCOSYL_HYDROL_F25_2"/>
    <property type="match status" value="1"/>
</dbReference>
<dbReference type="Pfam" id="PF01183">
    <property type="entry name" value="Glyco_hydro_25"/>
    <property type="match status" value="1"/>
</dbReference>
<dbReference type="GO" id="GO:0003796">
    <property type="term" value="F:lysozyme activity"/>
    <property type="evidence" value="ECO:0007669"/>
    <property type="project" value="InterPro"/>
</dbReference>
<evidence type="ECO:0000256" key="1">
    <source>
        <dbReference type="ARBA" id="ARBA00010646"/>
    </source>
</evidence>
<dbReference type="Proteomes" id="UP000324288">
    <property type="component" value="Chromosome"/>
</dbReference>
<dbReference type="GO" id="GO:0009253">
    <property type="term" value="P:peptidoglycan catabolic process"/>
    <property type="evidence" value="ECO:0007669"/>
    <property type="project" value="InterPro"/>
</dbReference>
<sequence>MSLAIAGPAVALLAGSDVASHQHPGSLAINWARVKAAGHHFAIVKATEGISYVNPHYREDSDSMREAGLIRGTYHYALPQYSAILQAQHYAAVLATNTTDLDLPPVLDLEETGGLGPVALQVWVRTFLTTLDTLTGRQTIIYVSPGFWRYQMANTKEFSERPLWIADYNGENSPTLPLPGGWTNWTFWQYTGSGWVDGVATPIDLNTFNGTEAQLLALTNHGKLKKPKPDLGDKPATLPSLPTIKQNDIPDIRKLIPPEVQQQIQRDVEKRLREAFPQGIPTLG</sequence>
<keyword evidence="6" id="KW-1185">Reference proteome</keyword>
<dbReference type="PANTHER" id="PTHR34135:SF2">
    <property type="entry name" value="LYSOZYME"/>
    <property type="match status" value="1"/>
</dbReference>
<dbReference type="GO" id="GO:0016998">
    <property type="term" value="P:cell wall macromolecule catabolic process"/>
    <property type="evidence" value="ECO:0007669"/>
    <property type="project" value="InterPro"/>
</dbReference>
<dbReference type="CDD" id="cd00599">
    <property type="entry name" value="GH25_muramidase"/>
    <property type="match status" value="1"/>
</dbReference>
<accession>A0A5E3ZXM8</accession>
<evidence type="ECO:0000313" key="5">
    <source>
        <dbReference type="EMBL" id="VHO01080.1"/>
    </source>
</evidence>
<comment type="similarity">
    <text evidence="1">Belongs to the glycosyl hydrolase 25 family.</text>
</comment>
<dbReference type="GO" id="GO:0016052">
    <property type="term" value="P:carbohydrate catabolic process"/>
    <property type="evidence" value="ECO:0007669"/>
    <property type="project" value="TreeGrafter"/>
</dbReference>
<evidence type="ECO:0000256" key="2">
    <source>
        <dbReference type="ARBA" id="ARBA00022801"/>
    </source>
</evidence>
<proteinExistence type="inferred from homology"/>
<organism evidence="5 6">
    <name type="scientific">Lawsonella clevelandensis</name>
    <dbReference type="NCBI Taxonomy" id="1528099"/>
    <lineage>
        <taxon>Bacteria</taxon>
        <taxon>Bacillati</taxon>
        <taxon>Actinomycetota</taxon>
        <taxon>Actinomycetes</taxon>
        <taxon>Mycobacteriales</taxon>
        <taxon>Lawsonellaceae</taxon>
        <taxon>Lawsonella</taxon>
    </lineage>
</organism>
<evidence type="ECO:0000256" key="4">
    <source>
        <dbReference type="SAM" id="MobiDB-lite"/>
    </source>
</evidence>
<dbReference type="InterPro" id="IPR018077">
    <property type="entry name" value="Glyco_hydro_fam25_subgr"/>
</dbReference>